<keyword evidence="4 5" id="KW-0472">Membrane</keyword>
<evidence type="ECO:0000256" key="2">
    <source>
        <dbReference type="ARBA" id="ARBA00022692"/>
    </source>
</evidence>
<dbReference type="PANTHER" id="PTHR30249:SF0">
    <property type="entry name" value="PLASTIDAL GLYCOLATE_GLYCERATE TRANSLOCATOR 1, CHLOROPLASTIC"/>
    <property type="match status" value="1"/>
</dbReference>
<dbReference type="EMBL" id="LT629763">
    <property type="protein sequence ID" value="SDT12693.1"/>
    <property type="molecule type" value="Genomic_DNA"/>
</dbReference>
<dbReference type="GO" id="GO:0016787">
    <property type="term" value="F:hydrolase activity"/>
    <property type="evidence" value="ECO:0007669"/>
    <property type="project" value="UniProtKB-KW"/>
</dbReference>
<feature type="transmembrane region" description="Helical" evidence="5">
    <location>
        <begin position="148"/>
        <end position="170"/>
    </location>
</feature>
<evidence type="ECO:0000256" key="4">
    <source>
        <dbReference type="ARBA" id="ARBA00023136"/>
    </source>
</evidence>
<evidence type="ECO:0000256" key="3">
    <source>
        <dbReference type="ARBA" id="ARBA00022989"/>
    </source>
</evidence>
<evidence type="ECO:0000313" key="6">
    <source>
        <dbReference type="EMBL" id="SDT12693.1"/>
    </source>
</evidence>
<feature type="transmembrane region" description="Helical" evidence="5">
    <location>
        <begin position="99"/>
        <end position="121"/>
    </location>
</feature>
<dbReference type="GO" id="GO:0016020">
    <property type="term" value="C:membrane"/>
    <property type="evidence" value="ECO:0007669"/>
    <property type="project" value="UniProtKB-SubCell"/>
</dbReference>
<feature type="transmembrane region" description="Helical" evidence="5">
    <location>
        <begin position="69"/>
        <end position="87"/>
    </location>
</feature>
<dbReference type="STRING" id="472181.SAMN05216271_3669"/>
<protein>
    <submittedName>
        <fullName evidence="6">Putative effector of murein hydrolase</fullName>
    </submittedName>
</protein>
<feature type="transmembrane region" description="Helical" evidence="5">
    <location>
        <begin position="6"/>
        <end position="30"/>
    </location>
</feature>
<gene>
    <name evidence="6" type="ORF">SAMN05216271_3669</name>
</gene>
<comment type="subcellular location">
    <subcellularLocation>
        <location evidence="1">Membrane</location>
        <topology evidence="1">Multi-pass membrane protein</topology>
    </subcellularLocation>
</comment>
<dbReference type="PANTHER" id="PTHR30249">
    <property type="entry name" value="PUTATIVE SEROTONIN TRANSPORTER"/>
    <property type="match status" value="1"/>
</dbReference>
<keyword evidence="6" id="KW-0378">Hydrolase</keyword>
<sequence>MMPDPLLQVIHSPVTAIALTLAAFLCAIWLYRRSGWLVLQPVLVTMLIIIGAIRLLGLDYQAYREAVLPISWLLGPATVALAVPLYRNVQRIRQALWPVFLTLLVGGFAIVALTLLFAHWLGADLPVLMTLSTKSVTMPIAMPLAEQLGGIAALAAVLVMLTGVAGTALLPPLLNLCGVQHPAARGMAYGMNAHAVGTAKALEEGDECGAFAALAMGALGAMTAVLLPLAVVLLKAALGW</sequence>
<dbReference type="Proteomes" id="UP000243413">
    <property type="component" value="Chromosome I"/>
</dbReference>
<keyword evidence="2 5" id="KW-0812">Transmembrane</keyword>
<dbReference type="OrthoDB" id="9811701at2"/>
<accession>A0A1H1XU16</accession>
<dbReference type="RefSeq" id="WP_092288244.1">
    <property type="nucleotide sequence ID" value="NZ_LT629763.1"/>
</dbReference>
<name>A0A1H1XU16_9GAMM</name>
<evidence type="ECO:0000256" key="1">
    <source>
        <dbReference type="ARBA" id="ARBA00004141"/>
    </source>
</evidence>
<reference evidence="7" key="1">
    <citation type="submission" date="2016-10" db="EMBL/GenBank/DDBJ databases">
        <authorList>
            <person name="Varghese N."/>
            <person name="Submissions S."/>
        </authorList>
    </citation>
    <scope>NUCLEOTIDE SEQUENCE [LARGE SCALE GENOMIC DNA]</scope>
    <source>
        <strain evidence="7">JCM 14963</strain>
    </source>
</reference>
<keyword evidence="3 5" id="KW-1133">Transmembrane helix</keyword>
<dbReference type="InterPro" id="IPR007300">
    <property type="entry name" value="CidB/LrgB"/>
</dbReference>
<evidence type="ECO:0000313" key="7">
    <source>
        <dbReference type="Proteomes" id="UP000243413"/>
    </source>
</evidence>
<dbReference type="AlphaFoldDB" id="A0A1H1XU16"/>
<proteinExistence type="predicted"/>
<evidence type="ECO:0000256" key="5">
    <source>
        <dbReference type="SAM" id="Phobius"/>
    </source>
</evidence>
<organism evidence="6 7">
    <name type="scientific">Halopseudomonas sabulinigri</name>
    <dbReference type="NCBI Taxonomy" id="472181"/>
    <lineage>
        <taxon>Bacteria</taxon>
        <taxon>Pseudomonadati</taxon>
        <taxon>Pseudomonadota</taxon>
        <taxon>Gammaproteobacteria</taxon>
        <taxon>Pseudomonadales</taxon>
        <taxon>Pseudomonadaceae</taxon>
        <taxon>Halopseudomonas</taxon>
    </lineage>
</organism>
<feature type="transmembrane region" description="Helical" evidence="5">
    <location>
        <begin position="210"/>
        <end position="234"/>
    </location>
</feature>
<dbReference type="Pfam" id="PF04172">
    <property type="entry name" value="LrgB"/>
    <property type="match status" value="1"/>
</dbReference>
<feature type="transmembrane region" description="Helical" evidence="5">
    <location>
        <begin position="37"/>
        <end position="57"/>
    </location>
</feature>